<proteinExistence type="predicted"/>
<keyword evidence="4" id="KW-1185">Reference proteome</keyword>
<dbReference type="AlphaFoldDB" id="A0A8H6VW41"/>
<evidence type="ECO:0000256" key="2">
    <source>
        <dbReference type="SAM" id="SignalP"/>
    </source>
</evidence>
<keyword evidence="1" id="KW-1133">Transmembrane helix</keyword>
<reference evidence="3" key="1">
    <citation type="submission" date="2020-05" db="EMBL/GenBank/DDBJ databases">
        <title>Mycena genomes resolve the evolution of fungal bioluminescence.</title>
        <authorList>
            <person name="Tsai I.J."/>
        </authorList>
    </citation>
    <scope>NUCLEOTIDE SEQUENCE</scope>
    <source>
        <strain evidence="3">110903Hualien_Pintung</strain>
    </source>
</reference>
<evidence type="ECO:0000313" key="4">
    <source>
        <dbReference type="Proteomes" id="UP000613580"/>
    </source>
</evidence>
<accession>A0A8H6VW41</accession>
<dbReference type="Proteomes" id="UP000613580">
    <property type="component" value="Unassembled WGS sequence"/>
</dbReference>
<evidence type="ECO:0008006" key="5">
    <source>
        <dbReference type="Google" id="ProtNLM"/>
    </source>
</evidence>
<feature type="transmembrane region" description="Helical" evidence="1">
    <location>
        <begin position="143"/>
        <end position="164"/>
    </location>
</feature>
<feature type="chain" id="PRO_5034248121" description="Extracellular membrane protein CFEM domain-containing protein" evidence="2">
    <location>
        <begin position="22"/>
        <end position="165"/>
    </location>
</feature>
<dbReference type="EMBL" id="JACAZE010000026">
    <property type="protein sequence ID" value="KAF7290379.1"/>
    <property type="molecule type" value="Genomic_DNA"/>
</dbReference>
<keyword evidence="2" id="KW-0732">Signal</keyword>
<sequence length="165" mass="17549">MPLRGDLLIFVLATLLTRVVAQLRIDNLTQILPQCNKACTAFNVMTTQCNAVGVYDVTYIYCECSSANLQIILNCFDCQSVNATEENVYQALLDDVVDTCNDRVDAPDSTLSVSALSIVPSPSSSASSTSNAGARAYDPLPSFWLVCATAAVGTFAGLVLILGLL</sequence>
<dbReference type="OrthoDB" id="2977672at2759"/>
<keyword evidence="1" id="KW-0812">Transmembrane</keyword>
<organism evidence="3 4">
    <name type="scientific">Mycena chlorophos</name>
    <name type="common">Agaric fungus</name>
    <name type="synonym">Agaricus chlorophos</name>
    <dbReference type="NCBI Taxonomy" id="658473"/>
    <lineage>
        <taxon>Eukaryota</taxon>
        <taxon>Fungi</taxon>
        <taxon>Dikarya</taxon>
        <taxon>Basidiomycota</taxon>
        <taxon>Agaricomycotina</taxon>
        <taxon>Agaricomycetes</taxon>
        <taxon>Agaricomycetidae</taxon>
        <taxon>Agaricales</taxon>
        <taxon>Marasmiineae</taxon>
        <taxon>Mycenaceae</taxon>
        <taxon>Mycena</taxon>
    </lineage>
</organism>
<evidence type="ECO:0000313" key="3">
    <source>
        <dbReference type="EMBL" id="KAF7290379.1"/>
    </source>
</evidence>
<protein>
    <recommendedName>
        <fullName evidence="5">Extracellular membrane protein CFEM domain-containing protein</fullName>
    </recommendedName>
</protein>
<gene>
    <name evidence="3" type="ORF">HMN09_01295900</name>
</gene>
<evidence type="ECO:0000256" key="1">
    <source>
        <dbReference type="SAM" id="Phobius"/>
    </source>
</evidence>
<keyword evidence="1" id="KW-0472">Membrane</keyword>
<feature type="signal peptide" evidence="2">
    <location>
        <begin position="1"/>
        <end position="21"/>
    </location>
</feature>
<name>A0A8H6VW41_MYCCL</name>
<comment type="caution">
    <text evidence="3">The sequence shown here is derived from an EMBL/GenBank/DDBJ whole genome shotgun (WGS) entry which is preliminary data.</text>
</comment>